<gene>
    <name evidence="2" type="ORF">RUM44_011953</name>
</gene>
<protein>
    <submittedName>
        <fullName evidence="2">Uncharacterized protein</fullName>
    </submittedName>
</protein>
<comment type="caution">
    <text evidence="2">The sequence shown here is derived from an EMBL/GenBank/DDBJ whole genome shotgun (WGS) entry which is preliminary data.</text>
</comment>
<evidence type="ECO:0000313" key="3">
    <source>
        <dbReference type="Proteomes" id="UP001359485"/>
    </source>
</evidence>
<name>A0ABR1BAB2_POLSC</name>
<organism evidence="2 3">
    <name type="scientific">Polyplax serrata</name>
    <name type="common">Common mouse louse</name>
    <dbReference type="NCBI Taxonomy" id="468196"/>
    <lineage>
        <taxon>Eukaryota</taxon>
        <taxon>Metazoa</taxon>
        <taxon>Ecdysozoa</taxon>
        <taxon>Arthropoda</taxon>
        <taxon>Hexapoda</taxon>
        <taxon>Insecta</taxon>
        <taxon>Pterygota</taxon>
        <taxon>Neoptera</taxon>
        <taxon>Paraneoptera</taxon>
        <taxon>Psocodea</taxon>
        <taxon>Troctomorpha</taxon>
        <taxon>Phthiraptera</taxon>
        <taxon>Anoplura</taxon>
        <taxon>Polyplacidae</taxon>
        <taxon>Polyplax</taxon>
    </lineage>
</organism>
<evidence type="ECO:0000313" key="2">
    <source>
        <dbReference type="EMBL" id="KAK6640267.1"/>
    </source>
</evidence>
<sequence>MIETFYGSPKKKKMFRMFRRAVNYFVYDKSIKGKGKQSKDEDEEEKDEVGGVGGTIYVKIENIETKQEKPPSKGERGMDR</sequence>
<reference evidence="2 3" key="1">
    <citation type="submission" date="2023-09" db="EMBL/GenBank/DDBJ databases">
        <title>Genomes of two closely related lineages of the louse Polyplax serrata with different host specificities.</title>
        <authorList>
            <person name="Martinu J."/>
            <person name="Tarabai H."/>
            <person name="Stefka J."/>
            <person name="Hypsa V."/>
        </authorList>
    </citation>
    <scope>NUCLEOTIDE SEQUENCE [LARGE SCALE GENOMIC DNA]</scope>
    <source>
        <strain evidence="2">98ZLc_SE</strain>
    </source>
</reference>
<accession>A0ABR1BAB2</accession>
<proteinExistence type="predicted"/>
<keyword evidence="3" id="KW-1185">Reference proteome</keyword>
<feature type="region of interest" description="Disordered" evidence="1">
    <location>
        <begin position="32"/>
        <end position="53"/>
    </location>
</feature>
<feature type="region of interest" description="Disordered" evidence="1">
    <location>
        <begin position="61"/>
        <end position="80"/>
    </location>
</feature>
<dbReference type="EMBL" id="JAWJWF010000001">
    <property type="protein sequence ID" value="KAK6640267.1"/>
    <property type="molecule type" value="Genomic_DNA"/>
</dbReference>
<dbReference type="Proteomes" id="UP001359485">
    <property type="component" value="Unassembled WGS sequence"/>
</dbReference>
<evidence type="ECO:0000256" key="1">
    <source>
        <dbReference type="SAM" id="MobiDB-lite"/>
    </source>
</evidence>